<proteinExistence type="predicted"/>
<evidence type="ECO:0000259" key="1">
    <source>
        <dbReference type="Pfam" id="PF12773"/>
    </source>
</evidence>
<dbReference type="EMBL" id="SLZV01000001">
    <property type="protein sequence ID" value="TCS70331.1"/>
    <property type="molecule type" value="Genomic_DNA"/>
</dbReference>
<evidence type="ECO:0000313" key="4">
    <source>
        <dbReference type="Proteomes" id="UP000294613"/>
    </source>
</evidence>
<dbReference type="EMBL" id="BHEO01000002">
    <property type="protein sequence ID" value="GBU04048.1"/>
    <property type="molecule type" value="Genomic_DNA"/>
</dbReference>
<dbReference type="Proteomes" id="UP000294613">
    <property type="component" value="Unassembled WGS sequence"/>
</dbReference>
<dbReference type="InterPro" id="IPR025874">
    <property type="entry name" value="DZR"/>
</dbReference>
<evidence type="ECO:0000313" key="2">
    <source>
        <dbReference type="EMBL" id="GBU04048.1"/>
    </source>
</evidence>
<feature type="domain" description="DZANK-type" evidence="1">
    <location>
        <begin position="95"/>
        <end position="151"/>
    </location>
</feature>
<protein>
    <submittedName>
        <fullName evidence="3">Double zinc ribbon protein</fullName>
    </submittedName>
</protein>
<dbReference type="InterPro" id="IPR038587">
    <property type="entry name" value="Ribosomal_eL40_sf"/>
</dbReference>
<name>A0A4R3JT28_9FIRM</name>
<dbReference type="Proteomes" id="UP000702954">
    <property type="component" value="Unassembled WGS sequence"/>
</dbReference>
<dbReference type="Pfam" id="PF12773">
    <property type="entry name" value="DZR"/>
    <property type="match status" value="1"/>
</dbReference>
<reference evidence="2 5" key="1">
    <citation type="journal article" date="2018" name="Int. J. Syst. Evol. Microbiol.">
        <title>Draft Genome Sequence of Faecalimonas umbilicata JCM 30896T, an Acetate-Producing Bacterium Isolated from Human Feces.</title>
        <authorList>
            <person name="Sakamoto M."/>
            <person name="Ikeyama N."/>
            <person name="Yuki M."/>
            <person name="Ohkuma M."/>
        </authorList>
    </citation>
    <scope>NUCLEOTIDE SEQUENCE [LARGE SCALE GENOMIC DNA]</scope>
    <source>
        <strain evidence="2 5">EGH7</strain>
    </source>
</reference>
<reference evidence="3 4" key="2">
    <citation type="submission" date="2019-03" db="EMBL/GenBank/DDBJ databases">
        <title>Genomic Encyclopedia of Type Strains, Phase IV (KMG-IV): sequencing the most valuable type-strain genomes for metagenomic binning, comparative biology and taxonomic classification.</title>
        <authorList>
            <person name="Goeker M."/>
        </authorList>
    </citation>
    <scope>NUCLEOTIDE SEQUENCE [LARGE SCALE GENOMIC DNA]</scope>
    <source>
        <strain evidence="3 4">DSM 103426</strain>
    </source>
</reference>
<dbReference type="AlphaFoldDB" id="A0A4R3JT28"/>
<organism evidence="3 4">
    <name type="scientific">Faecalimonas umbilicata</name>
    <dbReference type="NCBI Taxonomy" id="1912855"/>
    <lineage>
        <taxon>Bacteria</taxon>
        <taxon>Bacillati</taxon>
        <taxon>Bacillota</taxon>
        <taxon>Clostridia</taxon>
        <taxon>Lachnospirales</taxon>
        <taxon>Lachnospiraceae</taxon>
        <taxon>Faecalimonas</taxon>
    </lineage>
</organism>
<gene>
    <name evidence="3" type="ORF">EDD74_101182</name>
    <name evidence="2" type="ORF">FAEUMB_05890</name>
</gene>
<sequence>MAFFDELGKKISVTGQNVMQKAKGMADITSLKSQINEEQKKIDKYCQNLGHMYYELKQNDPEPQLAELVRMVQSSYQRIEAIRSEIEAIESIKTCPRCGAVLEPGMAFCVGCGAKVEDMKEGMQASQQQVRFCIKCGKQIPQGAVFCTKCGTKQE</sequence>
<evidence type="ECO:0000313" key="5">
    <source>
        <dbReference type="Proteomes" id="UP000702954"/>
    </source>
</evidence>
<dbReference type="Gene3D" id="4.10.1060.50">
    <property type="match status" value="1"/>
</dbReference>
<evidence type="ECO:0000313" key="3">
    <source>
        <dbReference type="EMBL" id="TCS70331.1"/>
    </source>
</evidence>
<accession>A0A4R3JT28</accession>
<comment type="caution">
    <text evidence="3">The sequence shown here is derived from an EMBL/GenBank/DDBJ whole genome shotgun (WGS) entry which is preliminary data.</text>
</comment>
<dbReference type="RefSeq" id="WP_116441130.1">
    <property type="nucleotide sequence ID" value="NZ_BHEO01000002.1"/>
</dbReference>
<keyword evidence="5" id="KW-1185">Reference proteome</keyword>